<dbReference type="Gene3D" id="3.90.1580.10">
    <property type="entry name" value="paralog of FGE (formylglycine-generating enzyme)"/>
    <property type="match status" value="1"/>
</dbReference>
<feature type="chain" id="PRO_5046001506" evidence="1">
    <location>
        <begin position="25"/>
        <end position="290"/>
    </location>
</feature>
<keyword evidence="1" id="KW-0732">Signal</keyword>
<feature type="domain" description="Sulfatase-modifying factor enzyme-like" evidence="2">
    <location>
        <begin position="38"/>
        <end position="256"/>
    </location>
</feature>
<proteinExistence type="predicted"/>
<dbReference type="PANTHER" id="PTHR23150">
    <property type="entry name" value="SULFATASE MODIFYING FACTOR 1, 2"/>
    <property type="match status" value="1"/>
</dbReference>
<dbReference type="EMBL" id="JAYWTM010000031">
    <property type="protein sequence ID" value="MEC5344887.1"/>
    <property type="molecule type" value="Genomic_DNA"/>
</dbReference>
<dbReference type="InterPro" id="IPR051043">
    <property type="entry name" value="Sulfatase_Mod_Factor_Kinase"/>
</dbReference>
<name>A0ABU6JW77_9GAMM</name>
<dbReference type="Pfam" id="PF03781">
    <property type="entry name" value="FGE-sulfatase"/>
    <property type="match status" value="1"/>
</dbReference>
<dbReference type="PANTHER" id="PTHR23150:SF19">
    <property type="entry name" value="FORMYLGLYCINE-GENERATING ENZYME"/>
    <property type="match status" value="1"/>
</dbReference>
<dbReference type="InterPro" id="IPR005532">
    <property type="entry name" value="SUMF_dom"/>
</dbReference>
<dbReference type="PROSITE" id="PS51257">
    <property type="entry name" value="PROKAR_LIPOPROTEIN"/>
    <property type="match status" value="1"/>
</dbReference>
<gene>
    <name evidence="3" type="ORF">VSX58_20020</name>
</gene>
<evidence type="ECO:0000256" key="1">
    <source>
        <dbReference type="SAM" id="SignalP"/>
    </source>
</evidence>
<evidence type="ECO:0000313" key="3">
    <source>
        <dbReference type="EMBL" id="MEC5344887.1"/>
    </source>
</evidence>
<dbReference type="InterPro" id="IPR042095">
    <property type="entry name" value="SUMF_sf"/>
</dbReference>
<protein>
    <submittedName>
        <fullName evidence="3">SUMF1/EgtB/PvdO family nonheme iron enzyme</fullName>
    </submittedName>
</protein>
<dbReference type="InterPro" id="IPR016187">
    <property type="entry name" value="CTDL_fold"/>
</dbReference>
<accession>A0ABU6JW77</accession>
<reference evidence="3 4" key="1">
    <citation type="journal article" date="2017" name="Int. J. Syst. Evol. Microbiol.">
        <title>Brenneria populi subsp. brevivirga subsp. nov. isolated from symptomatic bark of Populus x euramericana canker, and description of Brenneria populi subsp. populi subsp. nov.</title>
        <authorList>
            <person name="Zheng M.H."/>
            <person name="Piao C.G."/>
            <person name="Xue H."/>
            <person name="Guo M.W."/>
            <person name="Li Y."/>
        </authorList>
    </citation>
    <scope>NUCLEOTIDE SEQUENCE [LARGE SCALE GENOMIC DNA]</scope>
    <source>
        <strain evidence="3 4">D9-5</strain>
    </source>
</reference>
<dbReference type="SUPFAM" id="SSF56436">
    <property type="entry name" value="C-type lectin-like"/>
    <property type="match status" value="1"/>
</dbReference>
<dbReference type="RefSeq" id="WP_327619641.1">
    <property type="nucleotide sequence ID" value="NZ_JAYWTM010000031.1"/>
</dbReference>
<organism evidence="3 4">
    <name type="scientific">Brenneria populi</name>
    <dbReference type="NCBI Taxonomy" id="1505588"/>
    <lineage>
        <taxon>Bacteria</taxon>
        <taxon>Pseudomonadati</taxon>
        <taxon>Pseudomonadota</taxon>
        <taxon>Gammaproteobacteria</taxon>
        <taxon>Enterobacterales</taxon>
        <taxon>Pectobacteriaceae</taxon>
        <taxon>Brenneria</taxon>
    </lineage>
</organism>
<evidence type="ECO:0000259" key="2">
    <source>
        <dbReference type="Pfam" id="PF03781"/>
    </source>
</evidence>
<sequence>MLKLFLLSPIALIFIVGCNPSGQAENNSDIKNLVKRSLDNMVNIQGGSFEMGDFGIKIGEKLPLTGDVNDQPLHKVTLSDFSISKYKITYRDYDVYTSATGKKKLDPGSTLELSKKFRDPDVAAALNWQQSRDYCQWLGKQANKKIDLPTEAQWEFVARNRGQYVVYATDSGKYEEGHNIPTSEQKMEIMGFNDFNIPVGKLPPTPLGIYDMAGNGTDWVIDWYDADYYKYSPENDPQGPDSGNEKVYRGFQMGAGAMANQTIFRQFAAPDIDKDKDYVVPTRNARCVIN</sequence>
<feature type="signal peptide" evidence="1">
    <location>
        <begin position="1"/>
        <end position="24"/>
    </location>
</feature>
<evidence type="ECO:0000313" key="4">
    <source>
        <dbReference type="Proteomes" id="UP001309705"/>
    </source>
</evidence>
<comment type="caution">
    <text evidence="3">The sequence shown here is derived from an EMBL/GenBank/DDBJ whole genome shotgun (WGS) entry which is preliminary data.</text>
</comment>
<dbReference type="Proteomes" id="UP001309705">
    <property type="component" value="Unassembled WGS sequence"/>
</dbReference>
<keyword evidence="4" id="KW-1185">Reference proteome</keyword>